<evidence type="ECO:0000313" key="17">
    <source>
        <dbReference type="Proteomes" id="UP000284621"/>
    </source>
</evidence>
<proteinExistence type="inferred from homology"/>
<dbReference type="EMBL" id="QSEP01000022">
    <property type="protein sequence ID" value="RGZ83954.1"/>
    <property type="molecule type" value="Genomic_DNA"/>
</dbReference>
<evidence type="ECO:0000256" key="4">
    <source>
        <dbReference type="ARBA" id="ARBA00023172"/>
    </source>
</evidence>
<dbReference type="HAMAP" id="MF_00201">
    <property type="entry name" value="RecO"/>
    <property type="match status" value="1"/>
</dbReference>
<evidence type="ECO:0000256" key="5">
    <source>
        <dbReference type="ARBA" id="ARBA00023204"/>
    </source>
</evidence>
<dbReference type="InterPro" id="IPR003717">
    <property type="entry name" value="RecO"/>
</dbReference>
<dbReference type="Gene3D" id="6.20.220.20">
    <property type="entry name" value="Recombination protein O, zinc-binding domain"/>
    <property type="match status" value="1"/>
</dbReference>
<evidence type="ECO:0000313" key="15">
    <source>
        <dbReference type="Proteomes" id="UP000095679"/>
    </source>
</evidence>
<evidence type="ECO:0000313" key="13">
    <source>
        <dbReference type="EMBL" id="RHN17223.1"/>
    </source>
</evidence>
<dbReference type="NCBIfam" id="TIGR00613">
    <property type="entry name" value="reco"/>
    <property type="match status" value="1"/>
</dbReference>
<dbReference type="PANTHER" id="PTHR33991:SF1">
    <property type="entry name" value="DNA REPAIR PROTEIN RECO"/>
    <property type="match status" value="1"/>
</dbReference>
<evidence type="ECO:0000313" key="10">
    <source>
        <dbReference type="EMBL" id="CUO72895.1"/>
    </source>
</evidence>
<dbReference type="Proteomes" id="UP000095679">
    <property type="component" value="Unassembled WGS sequence"/>
</dbReference>
<reference evidence="16 17" key="2">
    <citation type="submission" date="2018-08" db="EMBL/GenBank/DDBJ databases">
        <title>A genome reference for cultivated species of the human gut microbiota.</title>
        <authorList>
            <person name="Zou Y."/>
            <person name="Xue W."/>
            <person name="Luo G."/>
        </authorList>
    </citation>
    <scope>NUCLEOTIDE SEQUENCE [LARGE SCALE GENOMIC DNA]</scope>
    <source>
        <strain evidence="13 16">AF31-17AC</strain>
        <strain evidence="12 17">AM34-3LB</strain>
        <strain evidence="11 18">AM48-23BH</strain>
    </source>
</reference>
<dbReference type="PANTHER" id="PTHR33991">
    <property type="entry name" value="DNA REPAIR PROTEIN RECO"/>
    <property type="match status" value="1"/>
</dbReference>
<dbReference type="GO" id="GO:0006310">
    <property type="term" value="P:DNA recombination"/>
    <property type="evidence" value="ECO:0007669"/>
    <property type="project" value="UniProtKB-UniRule"/>
</dbReference>
<dbReference type="OrthoDB" id="9797083at2"/>
<name>A0A174HJ03_9FIRM</name>
<comment type="similarity">
    <text evidence="1 7">Belongs to the RecO family.</text>
</comment>
<organism evidence="10 15">
    <name type="scientific">Anaerobutyricum hallii</name>
    <dbReference type="NCBI Taxonomy" id="39488"/>
    <lineage>
        <taxon>Bacteria</taxon>
        <taxon>Bacillati</taxon>
        <taxon>Bacillota</taxon>
        <taxon>Clostridia</taxon>
        <taxon>Lachnospirales</taxon>
        <taxon>Lachnospiraceae</taxon>
        <taxon>Anaerobutyricum</taxon>
    </lineage>
</organism>
<dbReference type="EMBL" id="QRQO01000003">
    <property type="protein sequence ID" value="RHN17223.1"/>
    <property type="molecule type" value="Genomic_DNA"/>
</dbReference>
<dbReference type="GeneID" id="75048393"/>
<evidence type="ECO:0000313" key="18">
    <source>
        <dbReference type="Proteomes" id="UP000286561"/>
    </source>
</evidence>
<evidence type="ECO:0000313" key="14">
    <source>
        <dbReference type="Proteomes" id="UP000095390"/>
    </source>
</evidence>
<dbReference type="Gene3D" id="2.40.50.140">
    <property type="entry name" value="Nucleic acid-binding proteins"/>
    <property type="match status" value="1"/>
</dbReference>
<dbReference type="InterPro" id="IPR037278">
    <property type="entry name" value="ARFGAP/RecO"/>
</dbReference>
<dbReference type="Proteomes" id="UP000284621">
    <property type="component" value="Unassembled WGS sequence"/>
</dbReference>
<evidence type="ECO:0000256" key="1">
    <source>
        <dbReference type="ARBA" id="ARBA00007452"/>
    </source>
</evidence>
<keyword evidence="17" id="KW-1185">Reference proteome</keyword>
<evidence type="ECO:0000313" key="9">
    <source>
        <dbReference type="EMBL" id="CUM84978.1"/>
    </source>
</evidence>
<evidence type="ECO:0000259" key="8">
    <source>
        <dbReference type="Pfam" id="PF11967"/>
    </source>
</evidence>
<comment type="function">
    <text evidence="7">Involved in DNA repair and RecF pathway recombination.</text>
</comment>
<sequence length="245" mass="28486">MSEQTKVTGIVLSVYPVGENDRRLTILTKERGKIQVFARGSRRPKHPLFGVTQPLIYCEFMVTDTRNYTYLNSAECKDYFYFLKKDLEDIYYSSYFAEVAEYFTMEGQDERNILNLLFVTFLAMKKKLISLSLIRRIYELKILQFAGFGLQSFQCVHCGNEEHLTRISFEEGGMLCSGCAVKGQGREVESAVLYVLQYVSSIPLNRLYSFTLKENIDKEFEWIVKRYFAVQAGHRFKSAEMLECV</sequence>
<evidence type="ECO:0000313" key="12">
    <source>
        <dbReference type="EMBL" id="RHC60633.1"/>
    </source>
</evidence>
<evidence type="ECO:0000313" key="16">
    <source>
        <dbReference type="Proteomes" id="UP000283700"/>
    </source>
</evidence>
<accession>A0A174HJ03</accession>
<dbReference type="GO" id="GO:0006302">
    <property type="term" value="P:double-strand break repair"/>
    <property type="evidence" value="ECO:0007669"/>
    <property type="project" value="TreeGrafter"/>
</dbReference>
<dbReference type="GO" id="GO:0043590">
    <property type="term" value="C:bacterial nucleoid"/>
    <property type="evidence" value="ECO:0007669"/>
    <property type="project" value="TreeGrafter"/>
</dbReference>
<dbReference type="Proteomes" id="UP000286561">
    <property type="component" value="Unassembled WGS sequence"/>
</dbReference>
<dbReference type="InterPro" id="IPR012340">
    <property type="entry name" value="NA-bd_OB-fold"/>
</dbReference>
<feature type="domain" description="DNA replication/recombination mediator RecO N-terminal" evidence="8">
    <location>
        <begin position="1"/>
        <end position="80"/>
    </location>
</feature>
<dbReference type="EMBL" id="QSID01000020">
    <property type="protein sequence ID" value="RHC60633.1"/>
    <property type="molecule type" value="Genomic_DNA"/>
</dbReference>
<reference evidence="14 15" key="1">
    <citation type="submission" date="2015-09" db="EMBL/GenBank/DDBJ databases">
        <authorList>
            <consortium name="Pathogen Informatics"/>
        </authorList>
    </citation>
    <scope>NUCLEOTIDE SEQUENCE [LARGE SCALE GENOMIC DNA]</scope>
    <source>
        <strain evidence="10 15">2789STDY5834835</strain>
        <strain evidence="9 14">2789STDY5834966</strain>
    </source>
</reference>
<gene>
    <name evidence="7 10" type="primary">recO</name>
    <name evidence="12" type="ORF">DW833_14045</name>
    <name evidence="11" type="ORF">DW972_05485</name>
    <name evidence="13" type="ORF">DWZ29_01840</name>
    <name evidence="10" type="ORF">ERS852450_02299</name>
    <name evidence="9" type="ORF">ERS852578_00647</name>
</gene>
<evidence type="ECO:0000256" key="6">
    <source>
        <dbReference type="ARBA" id="ARBA00033409"/>
    </source>
</evidence>
<dbReference type="EMBL" id="CYYC01000005">
    <property type="protein sequence ID" value="CUM84978.1"/>
    <property type="molecule type" value="Genomic_DNA"/>
</dbReference>
<evidence type="ECO:0000256" key="3">
    <source>
        <dbReference type="ARBA" id="ARBA00022763"/>
    </source>
</evidence>
<dbReference type="SUPFAM" id="SSF57863">
    <property type="entry name" value="ArfGap/RecO-like zinc finger"/>
    <property type="match status" value="1"/>
</dbReference>
<evidence type="ECO:0000256" key="7">
    <source>
        <dbReference type="HAMAP-Rule" id="MF_00201"/>
    </source>
</evidence>
<dbReference type="InterPro" id="IPR022572">
    <property type="entry name" value="DNA_rep/recomb_RecO_N"/>
</dbReference>
<keyword evidence="3 7" id="KW-0227">DNA damage</keyword>
<dbReference type="Proteomes" id="UP000283700">
    <property type="component" value="Unassembled WGS sequence"/>
</dbReference>
<dbReference type="AlphaFoldDB" id="A0A174HJ03"/>
<evidence type="ECO:0000256" key="2">
    <source>
        <dbReference type="ARBA" id="ARBA00021310"/>
    </source>
</evidence>
<dbReference type="RefSeq" id="WP_005346949.1">
    <property type="nucleotide sequence ID" value="NZ_BLYK01000023.1"/>
</dbReference>
<dbReference type="Gene3D" id="1.20.1440.120">
    <property type="entry name" value="Recombination protein O, C-terminal domain"/>
    <property type="match status" value="1"/>
</dbReference>
<dbReference type="EMBL" id="CYZL01000022">
    <property type="protein sequence ID" value="CUO72895.1"/>
    <property type="molecule type" value="Genomic_DNA"/>
</dbReference>
<dbReference type="Proteomes" id="UP000095390">
    <property type="component" value="Unassembled WGS sequence"/>
</dbReference>
<dbReference type="Pfam" id="PF11967">
    <property type="entry name" value="RecO_N"/>
    <property type="match status" value="1"/>
</dbReference>
<evidence type="ECO:0000313" key="11">
    <source>
        <dbReference type="EMBL" id="RGZ83954.1"/>
    </source>
</evidence>
<dbReference type="InterPro" id="IPR042242">
    <property type="entry name" value="RecO_C"/>
</dbReference>
<keyword evidence="4 7" id="KW-0233">DNA recombination</keyword>
<keyword evidence="5 7" id="KW-0234">DNA repair</keyword>
<dbReference type="Pfam" id="PF02565">
    <property type="entry name" value="RecO_C"/>
    <property type="match status" value="1"/>
</dbReference>
<dbReference type="SUPFAM" id="SSF50249">
    <property type="entry name" value="Nucleic acid-binding proteins"/>
    <property type="match status" value="1"/>
</dbReference>
<protein>
    <recommendedName>
        <fullName evidence="2 7">DNA repair protein RecO</fullName>
    </recommendedName>
    <alternativeName>
        <fullName evidence="6 7">Recombination protein O</fullName>
    </alternativeName>
</protein>